<dbReference type="Pfam" id="PF03108">
    <property type="entry name" value="DBD_Tnp_Mut"/>
    <property type="match status" value="1"/>
</dbReference>
<comment type="caution">
    <text evidence="3">The sequence shown here is derived from an EMBL/GenBank/DDBJ whole genome shotgun (WGS) entry which is preliminary data.</text>
</comment>
<reference evidence="3 4" key="1">
    <citation type="journal article" date="2021" name="Comput. Struct. Biotechnol. J.">
        <title>De novo genome assembly of the potent medicinal plant Rehmannia glutinosa using nanopore technology.</title>
        <authorList>
            <person name="Ma L."/>
            <person name="Dong C."/>
            <person name="Song C."/>
            <person name="Wang X."/>
            <person name="Zheng X."/>
            <person name="Niu Y."/>
            <person name="Chen S."/>
            <person name="Feng W."/>
        </authorList>
    </citation>
    <scope>NUCLEOTIDE SEQUENCE [LARGE SCALE GENOMIC DNA]</scope>
    <source>
        <strain evidence="3">DH-2019</strain>
    </source>
</reference>
<evidence type="ECO:0000313" key="4">
    <source>
        <dbReference type="Proteomes" id="UP001318860"/>
    </source>
</evidence>
<evidence type="ECO:0000256" key="1">
    <source>
        <dbReference type="SAM" id="MobiDB-lite"/>
    </source>
</evidence>
<accession>A0ABR0XP34</accession>
<name>A0ABR0XP34_REHGL</name>
<evidence type="ECO:0000259" key="2">
    <source>
        <dbReference type="Pfam" id="PF03108"/>
    </source>
</evidence>
<feature type="region of interest" description="Disordered" evidence="1">
    <location>
        <begin position="85"/>
        <end position="106"/>
    </location>
</feature>
<gene>
    <name evidence="3" type="ORF">DH2020_004303</name>
</gene>
<dbReference type="Proteomes" id="UP001318860">
    <property type="component" value="Unassembled WGS sequence"/>
</dbReference>
<sequence>MMGWKTYGGSSPAEDGKPFPVEIETLRCKRDAMERETEEIIRVDRDVQPKDGYHNFEVEENNHSDDDRNVNDIWDGLEVIRESPSNDYNGDVFTTPPRTDFNQGTGEENQFTNEHLLSSVGSTSRVVPIDIGLNVDQVFDTKKELQEVVHMIALKYNFQFKTKKSNKNVYTIVCVDENCKWRLHATKFKDSDYFQIRKYTPEHTCALNLSTNDHRQARSWIIGKHIMSSLRIATLHIDCDVANEIRQDFGIEINYQKARRSRETALAYIRGSPEDSYTKLAAYAHNLKVANPGTIYSLEVDSENRFKYFFLAYGPVSWVSLFNAPDSCCGRNIFN</sequence>
<feature type="domain" description="Transposase MuDR plant" evidence="2">
    <location>
        <begin position="131"/>
        <end position="196"/>
    </location>
</feature>
<keyword evidence="4" id="KW-1185">Reference proteome</keyword>
<dbReference type="PANTHER" id="PTHR31973:SF187">
    <property type="entry name" value="MUTATOR TRANSPOSASE MUDRA PROTEIN"/>
    <property type="match status" value="1"/>
</dbReference>
<organism evidence="3 4">
    <name type="scientific">Rehmannia glutinosa</name>
    <name type="common">Chinese foxglove</name>
    <dbReference type="NCBI Taxonomy" id="99300"/>
    <lineage>
        <taxon>Eukaryota</taxon>
        <taxon>Viridiplantae</taxon>
        <taxon>Streptophyta</taxon>
        <taxon>Embryophyta</taxon>
        <taxon>Tracheophyta</taxon>
        <taxon>Spermatophyta</taxon>
        <taxon>Magnoliopsida</taxon>
        <taxon>eudicotyledons</taxon>
        <taxon>Gunneridae</taxon>
        <taxon>Pentapetalae</taxon>
        <taxon>asterids</taxon>
        <taxon>lamiids</taxon>
        <taxon>Lamiales</taxon>
        <taxon>Orobanchaceae</taxon>
        <taxon>Rehmannieae</taxon>
        <taxon>Rehmannia</taxon>
    </lineage>
</organism>
<feature type="compositionally biased region" description="Polar residues" evidence="1">
    <location>
        <begin position="96"/>
        <end position="106"/>
    </location>
</feature>
<dbReference type="PANTHER" id="PTHR31973">
    <property type="entry name" value="POLYPROTEIN, PUTATIVE-RELATED"/>
    <property type="match status" value="1"/>
</dbReference>
<dbReference type="EMBL" id="JABTTQ020000003">
    <property type="protein sequence ID" value="KAK6160922.1"/>
    <property type="molecule type" value="Genomic_DNA"/>
</dbReference>
<proteinExistence type="predicted"/>
<protein>
    <recommendedName>
        <fullName evidence="2">Transposase MuDR plant domain-containing protein</fullName>
    </recommendedName>
</protein>
<evidence type="ECO:0000313" key="3">
    <source>
        <dbReference type="EMBL" id="KAK6160922.1"/>
    </source>
</evidence>
<dbReference type="InterPro" id="IPR004332">
    <property type="entry name" value="Transposase_MuDR"/>
</dbReference>